<keyword evidence="2" id="KW-1185">Reference proteome</keyword>
<accession>A0A4S4L5A4</accession>
<protein>
    <submittedName>
        <fullName evidence="1">Uncharacterized protein</fullName>
    </submittedName>
</protein>
<organism evidence="1 2">
    <name type="scientific">Phellinidium pouzarii</name>
    <dbReference type="NCBI Taxonomy" id="167371"/>
    <lineage>
        <taxon>Eukaryota</taxon>
        <taxon>Fungi</taxon>
        <taxon>Dikarya</taxon>
        <taxon>Basidiomycota</taxon>
        <taxon>Agaricomycotina</taxon>
        <taxon>Agaricomycetes</taxon>
        <taxon>Hymenochaetales</taxon>
        <taxon>Hymenochaetaceae</taxon>
        <taxon>Phellinidium</taxon>
    </lineage>
</organism>
<reference evidence="1 2" key="1">
    <citation type="submission" date="2019-02" db="EMBL/GenBank/DDBJ databases">
        <title>Genome sequencing of the rare red list fungi Phellinidium pouzarii.</title>
        <authorList>
            <person name="Buettner E."/>
            <person name="Kellner H."/>
        </authorList>
    </citation>
    <scope>NUCLEOTIDE SEQUENCE [LARGE SCALE GENOMIC DNA]</scope>
    <source>
        <strain evidence="1 2">DSM 108285</strain>
    </source>
</reference>
<proteinExistence type="predicted"/>
<dbReference type="AlphaFoldDB" id="A0A4S4L5A4"/>
<dbReference type="EMBL" id="SGPK01000190">
    <property type="protein sequence ID" value="THH06539.1"/>
    <property type="molecule type" value="Genomic_DNA"/>
</dbReference>
<evidence type="ECO:0000313" key="2">
    <source>
        <dbReference type="Proteomes" id="UP000308199"/>
    </source>
</evidence>
<gene>
    <name evidence="1" type="ORF">EW145_g4012</name>
</gene>
<evidence type="ECO:0000313" key="1">
    <source>
        <dbReference type="EMBL" id="THH06539.1"/>
    </source>
</evidence>
<sequence length="268" mass="30137">MPPARGRRRKPRCSMLSRGESIINFEVTENEFSPSFSPLNPDTRTLVKPKVAYKLLPETMTREDKISQEARELWNNLSNEAREHFILILKEYKKQAEKDYDNHTVERAPIVPSSTYTDPIVSSLSLPVYIPISSHLIIPEANPCTIPEFGFMTSPLERHSQTVYYPMSVSLGPNAYDYNSPPMVYGNTFQAGIHSNQITTDFGQSQYQYNNNDSNHFPALAPVPIASVGTSFTGSNAFTETVTDWMLTTVTPNLNFTAQRSTFSQGPV</sequence>
<dbReference type="SUPFAM" id="SSF47095">
    <property type="entry name" value="HMG-box"/>
    <property type="match status" value="1"/>
</dbReference>
<dbReference type="Proteomes" id="UP000308199">
    <property type="component" value="Unassembled WGS sequence"/>
</dbReference>
<comment type="caution">
    <text evidence="1">The sequence shown here is derived from an EMBL/GenBank/DDBJ whole genome shotgun (WGS) entry which is preliminary data.</text>
</comment>
<dbReference type="InterPro" id="IPR036910">
    <property type="entry name" value="HMG_box_dom_sf"/>
</dbReference>
<name>A0A4S4L5A4_9AGAM</name>